<dbReference type="EMBL" id="JAHHQF010000049">
    <property type="protein sequence ID" value="MBT9282069.1"/>
    <property type="molecule type" value="Genomic_DNA"/>
</dbReference>
<evidence type="ECO:0000313" key="5">
    <source>
        <dbReference type="EMBL" id="MBT9283581.1"/>
    </source>
</evidence>
<protein>
    <recommendedName>
        <fullName evidence="3">Molybdopterin synthase sulfur carrier subunit</fullName>
    </recommendedName>
</protein>
<dbReference type="CDD" id="cd00754">
    <property type="entry name" value="Ubl_MoaD"/>
    <property type="match status" value="1"/>
</dbReference>
<dbReference type="GO" id="GO:1990133">
    <property type="term" value="C:molybdopterin adenylyltransferase complex"/>
    <property type="evidence" value="ECO:0007669"/>
    <property type="project" value="TreeGrafter"/>
</dbReference>
<evidence type="ECO:0000256" key="3">
    <source>
        <dbReference type="ARBA" id="ARBA00024247"/>
    </source>
</evidence>
<accession>A0A947GBF2</accession>
<dbReference type="GO" id="GO:0000166">
    <property type="term" value="F:nucleotide binding"/>
    <property type="evidence" value="ECO:0007669"/>
    <property type="project" value="UniProtKB-KW"/>
</dbReference>
<name>A0A947GBF2_HYDSH</name>
<dbReference type="Proteomes" id="UP000748108">
    <property type="component" value="Unassembled WGS sequence"/>
</dbReference>
<dbReference type="PANTHER" id="PTHR33359:SF1">
    <property type="entry name" value="MOLYBDOPTERIN SYNTHASE SULFUR CARRIER SUBUNIT"/>
    <property type="match status" value="1"/>
</dbReference>
<keyword evidence="1" id="KW-0547">Nucleotide-binding</keyword>
<comment type="caution">
    <text evidence="4">The sequence shown here is derived from an EMBL/GenBank/DDBJ whole genome shotgun (WGS) entry which is preliminary data.</text>
</comment>
<reference evidence="4" key="1">
    <citation type="journal article" date="2021" name="Microbiology">
        <title>Metagenomic Analysis of the Microbial Community in the Underground Coal Fire Area (Kemerovo Region, Russia) Revealed Predominance of Thermophilic Members of the Phyla Deinococcus-thermus, Aquificae, and Firmicutes.</title>
        <authorList>
            <person name="Kadnikov V."/>
            <person name="Mardanov A.V."/>
            <person name="Beletsky A.V."/>
            <person name="Karnachuk O.V."/>
            <person name="Ravin N.V."/>
        </authorList>
    </citation>
    <scope>NUCLEOTIDE SEQUENCE</scope>
    <source>
        <strain evidence="4">RBS10-49</strain>
    </source>
</reference>
<dbReference type="InterPro" id="IPR012675">
    <property type="entry name" value="Beta-grasp_dom_sf"/>
</dbReference>
<comment type="similarity">
    <text evidence="2">Belongs to the MoaD family.</text>
</comment>
<dbReference type="EMBL" id="JAHHQF010000111">
    <property type="protein sequence ID" value="MBT9283581.1"/>
    <property type="molecule type" value="Genomic_DNA"/>
</dbReference>
<organism evidence="4 6">
    <name type="scientific">Hydrogenibacillus schlegelii</name>
    <name type="common">Bacillus schlegelii</name>
    <dbReference type="NCBI Taxonomy" id="1484"/>
    <lineage>
        <taxon>Bacteria</taxon>
        <taxon>Bacillati</taxon>
        <taxon>Bacillota</taxon>
        <taxon>Bacilli</taxon>
        <taxon>Bacillales</taxon>
        <taxon>Bacillales Family X. Incertae Sedis</taxon>
        <taxon>Hydrogenibacillus</taxon>
    </lineage>
</organism>
<evidence type="ECO:0000313" key="4">
    <source>
        <dbReference type="EMBL" id="MBT9282069.1"/>
    </source>
</evidence>
<dbReference type="PANTHER" id="PTHR33359">
    <property type="entry name" value="MOLYBDOPTERIN SYNTHASE SULFUR CARRIER SUBUNIT"/>
    <property type="match status" value="1"/>
</dbReference>
<dbReference type="Pfam" id="PF02597">
    <property type="entry name" value="ThiS"/>
    <property type="match status" value="1"/>
</dbReference>
<dbReference type="InterPro" id="IPR044672">
    <property type="entry name" value="MOCS2A"/>
</dbReference>
<evidence type="ECO:0000313" key="6">
    <source>
        <dbReference type="Proteomes" id="UP000748108"/>
    </source>
</evidence>
<dbReference type="Gene3D" id="3.10.20.30">
    <property type="match status" value="1"/>
</dbReference>
<gene>
    <name evidence="4" type="ORF">KM312_05355</name>
    <name evidence="5" type="ORF">KM312_13260</name>
</gene>
<dbReference type="SUPFAM" id="SSF54285">
    <property type="entry name" value="MoaD/ThiS"/>
    <property type="match status" value="1"/>
</dbReference>
<dbReference type="AlphaFoldDB" id="A0A947GBF2"/>
<sequence length="83" mass="9016">MDRSTVTVLLFAGLGEKVGRTLSWPWREGLTVAELLDELAARYPEVAVYRPTVMTAVNAAYRPVDHPLRPGDEVALIPPVSGG</sequence>
<dbReference type="GO" id="GO:0006777">
    <property type="term" value="P:Mo-molybdopterin cofactor biosynthetic process"/>
    <property type="evidence" value="ECO:0007669"/>
    <property type="project" value="InterPro"/>
</dbReference>
<evidence type="ECO:0000256" key="1">
    <source>
        <dbReference type="ARBA" id="ARBA00022741"/>
    </source>
</evidence>
<evidence type="ECO:0000256" key="2">
    <source>
        <dbReference type="ARBA" id="ARBA00024200"/>
    </source>
</evidence>
<dbReference type="InterPro" id="IPR003749">
    <property type="entry name" value="ThiS/MoaD-like"/>
</dbReference>
<proteinExistence type="inferred from homology"/>
<dbReference type="InterPro" id="IPR016155">
    <property type="entry name" value="Mopterin_synth/thiamin_S_b"/>
</dbReference>